<evidence type="ECO:0000256" key="8">
    <source>
        <dbReference type="ARBA" id="ARBA00022840"/>
    </source>
</evidence>
<dbReference type="CDD" id="cd09641">
    <property type="entry name" value="Cas3''_I"/>
    <property type="match status" value="1"/>
</dbReference>
<dbReference type="PROSITE" id="PS51643">
    <property type="entry name" value="HD_CAS3"/>
    <property type="match status" value="1"/>
</dbReference>
<dbReference type="InterPro" id="IPR006483">
    <property type="entry name" value="CRISPR-assoc_Cas3_HD"/>
</dbReference>
<dbReference type="InterPro" id="IPR038257">
    <property type="entry name" value="CRISPR-assoc_Cas3_HD_sf"/>
</dbReference>
<evidence type="ECO:0000256" key="7">
    <source>
        <dbReference type="ARBA" id="ARBA00022806"/>
    </source>
</evidence>
<keyword evidence="6" id="KW-0378">Hydrolase</keyword>
<evidence type="ECO:0000256" key="6">
    <source>
        <dbReference type="ARBA" id="ARBA00022801"/>
    </source>
</evidence>
<dbReference type="Gene3D" id="1.10.3210.30">
    <property type="match status" value="1"/>
</dbReference>
<accession>A0ABS8YQR8</accession>
<dbReference type="Pfam" id="PF22590">
    <property type="entry name" value="Cas3-like_C_2"/>
    <property type="match status" value="1"/>
</dbReference>
<dbReference type="Pfam" id="PF00270">
    <property type="entry name" value="DEAD"/>
    <property type="match status" value="1"/>
</dbReference>
<evidence type="ECO:0000259" key="10">
    <source>
        <dbReference type="PROSITE" id="PS51192"/>
    </source>
</evidence>
<dbReference type="SMART" id="SM00487">
    <property type="entry name" value="DEXDc"/>
    <property type="match status" value="1"/>
</dbReference>
<keyword evidence="5" id="KW-0547">Nucleotide-binding</keyword>
<dbReference type="InterPro" id="IPR006474">
    <property type="entry name" value="Helicase_Cas3_CRISPR-ass_core"/>
</dbReference>
<keyword evidence="13" id="KW-1185">Reference proteome</keyword>
<dbReference type="InterPro" id="IPR011545">
    <property type="entry name" value="DEAD/DEAH_box_helicase_dom"/>
</dbReference>
<dbReference type="CDD" id="cd17930">
    <property type="entry name" value="DEXHc_cas3"/>
    <property type="match status" value="1"/>
</dbReference>
<dbReference type="PROSITE" id="PS51192">
    <property type="entry name" value="HELICASE_ATP_BIND_1"/>
    <property type="match status" value="1"/>
</dbReference>
<dbReference type="InterPro" id="IPR001650">
    <property type="entry name" value="Helicase_C-like"/>
</dbReference>
<keyword evidence="7" id="KW-0347">Helicase</keyword>
<evidence type="ECO:0000256" key="2">
    <source>
        <dbReference type="ARBA" id="ARBA00009046"/>
    </source>
</evidence>
<evidence type="ECO:0000259" key="11">
    <source>
        <dbReference type="PROSITE" id="PS51643"/>
    </source>
</evidence>
<dbReference type="PANTHER" id="PTHR24031">
    <property type="entry name" value="RNA HELICASE"/>
    <property type="match status" value="1"/>
</dbReference>
<proteinExistence type="inferred from homology"/>
<dbReference type="InterPro" id="IPR054712">
    <property type="entry name" value="Cas3-like_dom"/>
</dbReference>
<dbReference type="NCBIfam" id="TIGR01587">
    <property type="entry name" value="cas3_core"/>
    <property type="match status" value="1"/>
</dbReference>
<dbReference type="SUPFAM" id="SSF52540">
    <property type="entry name" value="P-loop containing nucleoside triphosphate hydrolases"/>
    <property type="match status" value="1"/>
</dbReference>
<dbReference type="EMBL" id="JAJNBZ010000056">
    <property type="protein sequence ID" value="MCE5173519.1"/>
    <property type="molecule type" value="Genomic_DNA"/>
</dbReference>
<keyword evidence="8" id="KW-0067">ATP-binding</keyword>
<dbReference type="InterPro" id="IPR027417">
    <property type="entry name" value="P-loop_NTPase"/>
</dbReference>
<name>A0ABS8YQR8_9BACL</name>
<dbReference type="InterPro" id="IPR014001">
    <property type="entry name" value="Helicase_ATP-bd"/>
</dbReference>
<comment type="similarity">
    <text evidence="1">In the N-terminal section; belongs to the CRISPR-associated nuclease Cas3-HD family.</text>
</comment>
<dbReference type="Proteomes" id="UP001199916">
    <property type="component" value="Unassembled WGS sequence"/>
</dbReference>
<keyword evidence="4" id="KW-0479">Metal-binding</keyword>
<comment type="similarity">
    <text evidence="2">In the central section; belongs to the CRISPR-associated helicase Cas3 family.</text>
</comment>
<gene>
    <name evidence="12" type="primary">cas3</name>
    <name evidence="12" type="ORF">LQV63_30280</name>
</gene>
<evidence type="ECO:0000256" key="9">
    <source>
        <dbReference type="ARBA" id="ARBA00023118"/>
    </source>
</evidence>
<reference evidence="12 13" key="1">
    <citation type="submission" date="2021-11" db="EMBL/GenBank/DDBJ databases">
        <title>Draft genome sequence of Paenibacillus profundus YoMME, a new Gram-positive bacteria with exoelectrogenic properties.</title>
        <authorList>
            <person name="Hubenova Y."/>
            <person name="Hubenova E."/>
            <person name="Manasiev Y."/>
            <person name="Peykov S."/>
            <person name="Mitov M."/>
        </authorList>
    </citation>
    <scope>NUCLEOTIDE SEQUENCE [LARGE SCALE GENOMIC DNA]</scope>
    <source>
        <strain evidence="12 13">YoMME</strain>
    </source>
</reference>
<keyword evidence="3" id="KW-0540">Nuclease</keyword>
<protein>
    <submittedName>
        <fullName evidence="12">CRISPR-associated helicase Cas3</fullName>
    </submittedName>
</protein>
<dbReference type="RefSeq" id="WP_233699444.1">
    <property type="nucleotide sequence ID" value="NZ_JAJNBZ010000056.1"/>
</dbReference>
<evidence type="ECO:0000256" key="4">
    <source>
        <dbReference type="ARBA" id="ARBA00022723"/>
    </source>
</evidence>
<evidence type="ECO:0000256" key="5">
    <source>
        <dbReference type="ARBA" id="ARBA00022741"/>
    </source>
</evidence>
<feature type="domain" description="Helicase ATP-binding" evidence="10">
    <location>
        <begin position="236"/>
        <end position="415"/>
    </location>
</feature>
<organism evidence="12 13">
    <name type="scientific">Paenibacillus profundus</name>
    <dbReference type="NCBI Taxonomy" id="1173085"/>
    <lineage>
        <taxon>Bacteria</taxon>
        <taxon>Bacillati</taxon>
        <taxon>Bacillota</taxon>
        <taxon>Bacilli</taxon>
        <taxon>Bacillales</taxon>
        <taxon>Paenibacillaceae</taxon>
        <taxon>Paenibacillus</taxon>
    </lineage>
</organism>
<comment type="caution">
    <text evidence="12">The sequence shown here is derived from an EMBL/GenBank/DDBJ whole genome shotgun (WGS) entry which is preliminary data.</text>
</comment>
<evidence type="ECO:0000256" key="1">
    <source>
        <dbReference type="ARBA" id="ARBA00006847"/>
    </source>
</evidence>
<evidence type="ECO:0000256" key="3">
    <source>
        <dbReference type="ARBA" id="ARBA00022722"/>
    </source>
</evidence>
<keyword evidence="9" id="KW-0051">Antiviral defense</keyword>
<dbReference type="SMART" id="SM00490">
    <property type="entry name" value="HELICc"/>
    <property type="match status" value="1"/>
</dbReference>
<dbReference type="NCBIfam" id="TIGR01596">
    <property type="entry name" value="cas3_HD"/>
    <property type="match status" value="1"/>
</dbReference>
<sequence length="735" mass="84345">MYYAHRTEEKNKQQWQRLQEHLEGVAARSEQFANVFGAGEWGRAVGLFHDLGKYSDKFQRRLNGSPVQVDHATAGAQALIEYWGSKVGMIPAYIIAGHHSGLPDGGTEAGSDSCLVRRLSKSIEDYQNAYQEITPPGRPQRMPLAPGLHPGMQLSLFTRMLYSCLVDADSLDTERYCNKEQSELRSMPIDIDAMLERYNDHMGKFSVPKSDIERYRNELLHECLQAVEGPQGMYTLNMPTGSGKTLASLGFALHHAKRYGLSRIIYVIPYTSIIEQNAAIFRSILGSEAVLEHHSNIQREINTDEENDPVRTLNQKMQLAEENWDAPVIVTTNVQFFESLFSNKRSKSRKLHHIANSVVIFDEAQMMNGHFFKPSLYAMEELARNYRVTALFCTGTQPEIAQLFPESVQIREVVHDVPLRYQQFQRTRIHQLEQQSITGLTSLLQEHRQVLCIVNTRKTARELYQQLRSDVMDDESHIFHLSARMYAKHRMEVLASIRERLDAGLRCCVISTQLIEAGVDIDLPVVYRELAGLDSIAQAAGRCNRNGQLPMGEVYVFELEQGLPPGWFRLTGSVTQSILEQYQERGLSMEAVKAYFTELYFYQTSTTIDRTDKENILGRLNEHAREMKFPFKEVNQLFKLIDTDMETVIVPRDEDARKDLDELKTALYLRQSLRKLQPYTVQLYREEFLAYVKAGEVEEIRQGVFVLTNVSNWYKDDLGLIPFSDEHHKLENLII</sequence>
<evidence type="ECO:0000313" key="12">
    <source>
        <dbReference type="EMBL" id="MCE5173519.1"/>
    </source>
</evidence>
<dbReference type="SUPFAM" id="SSF109604">
    <property type="entry name" value="HD-domain/PDEase-like"/>
    <property type="match status" value="1"/>
</dbReference>
<dbReference type="Gene3D" id="3.40.50.300">
    <property type="entry name" value="P-loop containing nucleotide triphosphate hydrolases"/>
    <property type="match status" value="2"/>
</dbReference>
<feature type="domain" description="HD Cas3-type" evidence="11">
    <location>
        <begin position="11"/>
        <end position="171"/>
    </location>
</feature>
<evidence type="ECO:0000313" key="13">
    <source>
        <dbReference type="Proteomes" id="UP001199916"/>
    </source>
</evidence>